<gene>
    <name evidence="1" type="ORF">IE53DRAFT_319523</name>
</gene>
<evidence type="ECO:0000313" key="1">
    <source>
        <dbReference type="EMBL" id="PWN48367.1"/>
    </source>
</evidence>
<accession>A0ACD0NRE0</accession>
<dbReference type="Proteomes" id="UP000245626">
    <property type="component" value="Unassembled WGS sequence"/>
</dbReference>
<keyword evidence="2" id="KW-1185">Reference proteome</keyword>
<evidence type="ECO:0000313" key="2">
    <source>
        <dbReference type="Proteomes" id="UP000245626"/>
    </source>
</evidence>
<organism evidence="1 2">
    <name type="scientific">Violaceomyces palustris</name>
    <dbReference type="NCBI Taxonomy" id="1673888"/>
    <lineage>
        <taxon>Eukaryota</taxon>
        <taxon>Fungi</taxon>
        <taxon>Dikarya</taxon>
        <taxon>Basidiomycota</taxon>
        <taxon>Ustilaginomycotina</taxon>
        <taxon>Ustilaginomycetes</taxon>
        <taxon>Violaceomycetales</taxon>
        <taxon>Violaceomycetaceae</taxon>
        <taxon>Violaceomyces</taxon>
    </lineage>
</organism>
<protein>
    <submittedName>
        <fullName evidence="1">Uncharacterized protein</fullName>
    </submittedName>
</protein>
<proteinExistence type="predicted"/>
<name>A0ACD0NRE0_9BASI</name>
<sequence>RANKTITQILRACVDTCQQDWVMKLPFVEYAINNCTKNTTGFPHFDVKHGFNPSIVRLKGNRA</sequence>
<dbReference type="EMBL" id="KZ820216">
    <property type="protein sequence ID" value="PWN48367.1"/>
    <property type="molecule type" value="Genomic_DNA"/>
</dbReference>
<feature type="non-terminal residue" evidence="1">
    <location>
        <position position="1"/>
    </location>
</feature>
<reference evidence="1 2" key="1">
    <citation type="journal article" date="2018" name="Mol. Biol. Evol.">
        <title>Broad Genomic Sampling Reveals a Smut Pathogenic Ancestry of the Fungal Clade Ustilaginomycotina.</title>
        <authorList>
            <person name="Kijpornyongpan T."/>
            <person name="Mondo S.J."/>
            <person name="Barry K."/>
            <person name="Sandor L."/>
            <person name="Lee J."/>
            <person name="Lipzen A."/>
            <person name="Pangilinan J."/>
            <person name="LaButti K."/>
            <person name="Hainaut M."/>
            <person name="Henrissat B."/>
            <person name="Grigoriev I.V."/>
            <person name="Spatafora J.W."/>
            <person name="Aime M.C."/>
        </authorList>
    </citation>
    <scope>NUCLEOTIDE SEQUENCE [LARGE SCALE GENOMIC DNA]</scope>
    <source>
        <strain evidence="1 2">SA 807</strain>
    </source>
</reference>